<evidence type="ECO:0000256" key="2">
    <source>
        <dbReference type="ARBA" id="ARBA00005810"/>
    </source>
</evidence>
<dbReference type="RefSeq" id="WP_186632824.1">
    <property type="nucleotide sequence ID" value="NZ_JACOAF010000008.1"/>
</dbReference>
<evidence type="ECO:0000259" key="13">
    <source>
        <dbReference type="PROSITE" id="PS00794"/>
    </source>
</evidence>
<dbReference type="PANTHER" id="PTHR43071:SF1">
    <property type="entry name" value="2-AMINO-4-HYDROXY-6-HYDROXYMETHYLDIHYDROPTERIDINE PYROPHOSPHOKINASE"/>
    <property type="match status" value="1"/>
</dbReference>
<evidence type="ECO:0000256" key="6">
    <source>
        <dbReference type="ARBA" id="ARBA00022741"/>
    </source>
</evidence>
<keyword evidence="5 14" id="KW-0808">Transferase</keyword>
<evidence type="ECO:0000256" key="4">
    <source>
        <dbReference type="ARBA" id="ARBA00016218"/>
    </source>
</evidence>
<keyword evidence="9" id="KW-0289">Folate biosynthesis</keyword>
<comment type="similarity">
    <text evidence="2">Belongs to the HPPK family.</text>
</comment>
<reference evidence="14 15" key="1">
    <citation type="journal article" date="2019" name="Int. J. Syst. Evol. Microbiol.">
        <title>Rufibacter sediminis sp. nov., isolated from freshwater lake sediment.</title>
        <authorList>
            <person name="Qu J.H."/>
            <person name="Zhang L.J."/>
            <person name="Fu Y.H."/>
            <person name="Li H.F."/>
        </authorList>
    </citation>
    <scope>NUCLEOTIDE SEQUENCE [LARGE SCALE GENOMIC DNA]</scope>
    <source>
        <strain evidence="14 15">H-1</strain>
    </source>
</reference>
<accession>A0ABR6VNB6</accession>
<keyword evidence="15" id="KW-1185">Reference proteome</keyword>
<evidence type="ECO:0000256" key="7">
    <source>
        <dbReference type="ARBA" id="ARBA00022777"/>
    </source>
</evidence>
<evidence type="ECO:0000256" key="5">
    <source>
        <dbReference type="ARBA" id="ARBA00022679"/>
    </source>
</evidence>
<dbReference type="PROSITE" id="PS00794">
    <property type="entry name" value="HPPK"/>
    <property type="match status" value="1"/>
</dbReference>
<dbReference type="EC" id="2.7.6.3" evidence="3"/>
<evidence type="ECO:0000256" key="1">
    <source>
        <dbReference type="ARBA" id="ARBA00005051"/>
    </source>
</evidence>
<protein>
    <recommendedName>
        <fullName evidence="4">2-amino-4-hydroxy-6-hydroxymethyldihydropteridine pyrophosphokinase</fullName>
        <ecNumber evidence="3">2.7.6.3</ecNumber>
    </recommendedName>
    <alternativeName>
        <fullName evidence="11">6-hydroxymethyl-7,8-dihydropterin pyrophosphokinase</fullName>
    </alternativeName>
    <alternativeName>
        <fullName evidence="12">7,8-dihydro-6-hydroxymethylpterin-pyrophosphokinase</fullName>
    </alternativeName>
</protein>
<feature type="domain" description="7,8-dihydro-6-hydroxymethylpterin-pyrophosphokinase" evidence="13">
    <location>
        <begin position="87"/>
        <end position="98"/>
    </location>
</feature>
<evidence type="ECO:0000313" key="14">
    <source>
        <dbReference type="EMBL" id="MBC3538684.1"/>
    </source>
</evidence>
<comment type="pathway">
    <text evidence="1">Cofactor biosynthesis; tetrahydrofolate biosynthesis; 2-amino-4-hydroxy-6-hydroxymethyl-7,8-dihydropteridine diphosphate from 7,8-dihydroneopterin triphosphate: step 4/4.</text>
</comment>
<dbReference type="Pfam" id="PF01288">
    <property type="entry name" value="HPPK"/>
    <property type="match status" value="1"/>
</dbReference>
<dbReference type="SUPFAM" id="SSF55083">
    <property type="entry name" value="6-hydroxymethyl-7,8-dihydropterin pyrophosphokinase, HPPK"/>
    <property type="match status" value="1"/>
</dbReference>
<dbReference type="InterPro" id="IPR035907">
    <property type="entry name" value="Hppk_sf"/>
</dbReference>
<dbReference type="NCBIfam" id="TIGR01498">
    <property type="entry name" value="folK"/>
    <property type="match status" value="1"/>
</dbReference>
<evidence type="ECO:0000256" key="10">
    <source>
        <dbReference type="ARBA" id="ARBA00029409"/>
    </source>
</evidence>
<comment type="function">
    <text evidence="10">Catalyzes the transfer of pyrophosphate from adenosine triphosphate (ATP) to 6-hydroxymethyl-7,8-dihydropterin, an enzymatic step in folate biosynthesis pathway.</text>
</comment>
<evidence type="ECO:0000313" key="15">
    <source>
        <dbReference type="Proteomes" id="UP000659698"/>
    </source>
</evidence>
<evidence type="ECO:0000256" key="11">
    <source>
        <dbReference type="ARBA" id="ARBA00029766"/>
    </source>
</evidence>
<evidence type="ECO:0000256" key="8">
    <source>
        <dbReference type="ARBA" id="ARBA00022840"/>
    </source>
</evidence>
<dbReference type="Gene3D" id="3.30.70.560">
    <property type="entry name" value="7,8-Dihydro-6-hydroxymethylpterin-pyrophosphokinase HPPK"/>
    <property type="match status" value="1"/>
</dbReference>
<dbReference type="GO" id="GO:0003848">
    <property type="term" value="F:2-amino-4-hydroxy-6-hydroxymethyldihydropteridine diphosphokinase activity"/>
    <property type="evidence" value="ECO:0007669"/>
    <property type="project" value="UniProtKB-EC"/>
</dbReference>
<dbReference type="EMBL" id="JACOAF010000008">
    <property type="protein sequence ID" value="MBC3538684.1"/>
    <property type="molecule type" value="Genomic_DNA"/>
</dbReference>
<evidence type="ECO:0000256" key="9">
    <source>
        <dbReference type="ARBA" id="ARBA00022909"/>
    </source>
</evidence>
<keyword evidence="7" id="KW-0418">Kinase</keyword>
<comment type="caution">
    <text evidence="14">The sequence shown here is derived from an EMBL/GenBank/DDBJ whole genome shotgun (WGS) entry which is preliminary data.</text>
</comment>
<keyword evidence="6" id="KW-0547">Nucleotide-binding</keyword>
<dbReference type="PANTHER" id="PTHR43071">
    <property type="entry name" value="2-AMINO-4-HYDROXY-6-HYDROXYMETHYLDIHYDROPTERIDINE PYROPHOSPHOKINASE"/>
    <property type="match status" value="1"/>
</dbReference>
<evidence type="ECO:0000256" key="3">
    <source>
        <dbReference type="ARBA" id="ARBA00013253"/>
    </source>
</evidence>
<gene>
    <name evidence="14" type="primary">folK</name>
    <name evidence="14" type="ORF">H7U12_03265</name>
</gene>
<dbReference type="CDD" id="cd00483">
    <property type="entry name" value="HPPK"/>
    <property type="match status" value="1"/>
</dbReference>
<name>A0ABR6VNB6_9BACT</name>
<keyword evidence="8" id="KW-0067">ATP-binding</keyword>
<evidence type="ECO:0000256" key="12">
    <source>
        <dbReference type="ARBA" id="ARBA00033413"/>
    </source>
</evidence>
<proteinExistence type="inferred from homology"/>
<dbReference type="Proteomes" id="UP000659698">
    <property type="component" value="Unassembled WGS sequence"/>
</dbReference>
<sequence>MTALYLLLGSNLGDRVFYLTEAARHLEAVLGKIALKSGLYETAAWGLADQPSFLNQVLVVQTDLSPLEVLTHTQQIEQELGRIRKERWGSRVIDIDLLFYGQQVLETDELHLPHPQLHLRRFTLIPLAEVAPTLLHPVLQKTITQLLAECPDSLEVKIFNVLMG</sequence>
<dbReference type="InterPro" id="IPR000550">
    <property type="entry name" value="Hppk"/>
</dbReference>
<organism evidence="14 15">
    <name type="scientific">Rufibacter sediminis</name>
    <dbReference type="NCBI Taxonomy" id="2762756"/>
    <lineage>
        <taxon>Bacteria</taxon>
        <taxon>Pseudomonadati</taxon>
        <taxon>Bacteroidota</taxon>
        <taxon>Cytophagia</taxon>
        <taxon>Cytophagales</taxon>
        <taxon>Hymenobacteraceae</taxon>
        <taxon>Rufibacter</taxon>
    </lineage>
</organism>